<proteinExistence type="predicted"/>
<organism evidence="1 2">
    <name type="scientific">Pistacia atlantica</name>
    <dbReference type="NCBI Taxonomy" id="434234"/>
    <lineage>
        <taxon>Eukaryota</taxon>
        <taxon>Viridiplantae</taxon>
        <taxon>Streptophyta</taxon>
        <taxon>Embryophyta</taxon>
        <taxon>Tracheophyta</taxon>
        <taxon>Spermatophyta</taxon>
        <taxon>Magnoliopsida</taxon>
        <taxon>eudicotyledons</taxon>
        <taxon>Gunneridae</taxon>
        <taxon>Pentapetalae</taxon>
        <taxon>rosids</taxon>
        <taxon>malvids</taxon>
        <taxon>Sapindales</taxon>
        <taxon>Anacardiaceae</taxon>
        <taxon>Pistacia</taxon>
    </lineage>
</organism>
<sequence>MLIDISSELRTLEDSDLFIVLTNKLSSFCLIGAATSNKIGINYGQLGNNLPSPYQSIQLIKSMEAGQVKIYDASPEILKLLSGTNLKVSIMVQNHEIIDISSSQTSADQWVQNNVLAYYPETMIRFILVGNEILSYSSPQDQQIWHNLVPAMHKIKNSLITQNIHNIKVGTPLAMDIFQTSFPPSSGEFRSDISNLVMLPLLNFLNQTKSFFFIDVYPYFAWSTNSINISLDFALFKATQNYIDPKSGLVYTNLLDQMLDSVIFAVEKLGYSNIPIAISETGWPNSGDIEQVGANIYNAATYNRNLIKKMTTKPALGTPARPGLVIPTFIFSLFDENQKTGPGIERHWGLLHSDGISIYEIDLTGKRELSDYKPLPAPQNNQPYKGKVWCVAARGADVMSLSTALTYACSQGNETCDALVPGKECYEPLSVFWHASFAFSSYWSQFRSMGATCHFNGLAQQTTRNPSRGSCNFPSVTL</sequence>
<dbReference type="Proteomes" id="UP001164250">
    <property type="component" value="Chromosome 7"/>
</dbReference>
<gene>
    <name evidence="1" type="ORF">Patl1_26106</name>
</gene>
<evidence type="ECO:0000313" key="1">
    <source>
        <dbReference type="EMBL" id="KAJ0093359.1"/>
    </source>
</evidence>
<dbReference type="EMBL" id="CM047903">
    <property type="protein sequence ID" value="KAJ0093359.1"/>
    <property type="molecule type" value="Genomic_DNA"/>
</dbReference>
<comment type="caution">
    <text evidence="1">The sequence shown here is derived from an EMBL/GenBank/DDBJ whole genome shotgun (WGS) entry which is preliminary data.</text>
</comment>
<keyword evidence="2" id="KW-1185">Reference proteome</keyword>
<accession>A0ACC1B360</accession>
<protein>
    <submittedName>
        <fullName evidence="1">Uncharacterized protein</fullName>
    </submittedName>
</protein>
<name>A0ACC1B360_9ROSI</name>
<evidence type="ECO:0000313" key="2">
    <source>
        <dbReference type="Proteomes" id="UP001164250"/>
    </source>
</evidence>
<reference evidence="2" key="1">
    <citation type="journal article" date="2023" name="G3 (Bethesda)">
        <title>Genome assembly and association tests identify interacting loci associated with vigor, precocity, and sex in interspecific pistachio rootstocks.</title>
        <authorList>
            <person name="Palmer W."/>
            <person name="Jacygrad E."/>
            <person name="Sagayaradj S."/>
            <person name="Cavanaugh K."/>
            <person name="Han R."/>
            <person name="Bertier L."/>
            <person name="Beede B."/>
            <person name="Kafkas S."/>
            <person name="Golino D."/>
            <person name="Preece J."/>
            <person name="Michelmore R."/>
        </authorList>
    </citation>
    <scope>NUCLEOTIDE SEQUENCE [LARGE SCALE GENOMIC DNA]</scope>
</reference>